<dbReference type="EMBL" id="JBIASD010000006">
    <property type="protein sequence ID" value="MFF3666337.1"/>
    <property type="molecule type" value="Genomic_DNA"/>
</dbReference>
<accession>A0ABW6SMY4</accession>
<dbReference type="Proteomes" id="UP001602013">
    <property type="component" value="Unassembled WGS sequence"/>
</dbReference>
<organism evidence="1 2">
    <name type="scientific">Microtetraspora malaysiensis</name>
    <dbReference type="NCBI Taxonomy" id="161358"/>
    <lineage>
        <taxon>Bacteria</taxon>
        <taxon>Bacillati</taxon>
        <taxon>Actinomycetota</taxon>
        <taxon>Actinomycetes</taxon>
        <taxon>Streptosporangiales</taxon>
        <taxon>Streptosporangiaceae</taxon>
        <taxon>Microtetraspora</taxon>
    </lineage>
</organism>
<gene>
    <name evidence="1" type="ORF">ACFYXI_12140</name>
</gene>
<comment type="caution">
    <text evidence="1">The sequence shown here is derived from an EMBL/GenBank/DDBJ whole genome shotgun (WGS) entry which is preliminary data.</text>
</comment>
<protein>
    <submittedName>
        <fullName evidence="1">Uncharacterized protein</fullName>
    </submittedName>
</protein>
<reference evidence="1 2" key="1">
    <citation type="submission" date="2024-10" db="EMBL/GenBank/DDBJ databases">
        <title>The Natural Products Discovery Center: Release of the First 8490 Sequenced Strains for Exploring Actinobacteria Biosynthetic Diversity.</title>
        <authorList>
            <person name="Kalkreuter E."/>
            <person name="Kautsar S.A."/>
            <person name="Yang D."/>
            <person name="Bader C.D."/>
            <person name="Teijaro C.N."/>
            <person name="Fluegel L."/>
            <person name="Davis C.M."/>
            <person name="Simpson J.R."/>
            <person name="Lauterbach L."/>
            <person name="Steele A.D."/>
            <person name="Gui C."/>
            <person name="Meng S."/>
            <person name="Li G."/>
            <person name="Viehrig K."/>
            <person name="Ye F."/>
            <person name="Su P."/>
            <person name="Kiefer A.F."/>
            <person name="Nichols A."/>
            <person name="Cepeda A.J."/>
            <person name="Yan W."/>
            <person name="Fan B."/>
            <person name="Jiang Y."/>
            <person name="Adhikari A."/>
            <person name="Zheng C.-J."/>
            <person name="Schuster L."/>
            <person name="Cowan T.M."/>
            <person name="Smanski M.J."/>
            <person name="Chevrette M.G."/>
            <person name="De Carvalho L.P.S."/>
            <person name="Shen B."/>
        </authorList>
    </citation>
    <scope>NUCLEOTIDE SEQUENCE [LARGE SCALE GENOMIC DNA]</scope>
    <source>
        <strain evidence="1 2">NPDC002173</strain>
    </source>
</reference>
<name>A0ABW6SMY4_9ACTN</name>
<evidence type="ECO:0000313" key="2">
    <source>
        <dbReference type="Proteomes" id="UP001602013"/>
    </source>
</evidence>
<keyword evidence="2" id="KW-1185">Reference proteome</keyword>
<proteinExistence type="predicted"/>
<dbReference type="RefSeq" id="WP_387410785.1">
    <property type="nucleotide sequence ID" value="NZ_JBIASD010000006.1"/>
</dbReference>
<sequence length="63" mass="6790">MRDLLGRPPLRPPLRGTLAWLGEEPEPSAFSHMPLKGSPHTFGDLDPATAAEMLADLEAVIAK</sequence>
<evidence type="ECO:0000313" key="1">
    <source>
        <dbReference type="EMBL" id="MFF3666337.1"/>
    </source>
</evidence>